<dbReference type="GO" id="GO:0005634">
    <property type="term" value="C:nucleus"/>
    <property type="evidence" value="ECO:0007669"/>
    <property type="project" value="TreeGrafter"/>
</dbReference>
<evidence type="ECO:0000259" key="11">
    <source>
        <dbReference type="PROSITE" id="PS50042"/>
    </source>
</evidence>
<evidence type="ECO:0000256" key="2">
    <source>
        <dbReference type="ARBA" id="ARBA00020355"/>
    </source>
</evidence>
<dbReference type="GO" id="GO:0004862">
    <property type="term" value="F:cAMP-dependent protein kinase inhibitor activity"/>
    <property type="evidence" value="ECO:0007669"/>
    <property type="project" value="TreeGrafter"/>
</dbReference>
<dbReference type="EMBL" id="GG745353">
    <property type="protein sequence ID" value="KNE67390.1"/>
    <property type="molecule type" value="Genomic_DNA"/>
</dbReference>
<comment type="similarity">
    <text evidence="1 8">Belongs to the cAMP-dependent kinase regulatory chain family.</text>
</comment>
<name>A0A0L0SY94_ALLM3</name>
<dbReference type="SMR" id="A0A0L0SY94"/>
<keyword evidence="7 8" id="KW-0114">cAMP</keyword>
<evidence type="ECO:0000256" key="10">
    <source>
        <dbReference type="SAM" id="MobiDB-lite"/>
    </source>
</evidence>
<feature type="binding site" evidence="9">
    <location>
        <position position="325"/>
    </location>
    <ligand>
        <name>3',5'-cyclic AMP</name>
        <dbReference type="ChEBI" id="CHEBI:58165"/>
        <label>2</label>
    </ligand>
</feature>
<feature type="binding site" evidence="9">
    <location>
        <position position="193"/>
    </location>
    <ligand>
        <name>3',5'-cyclic AMP</name>
        <dbReference type="ChEBI" id="CHEBI:58165"/>
        <label>1</label>
    </ligand>
</feature>
<dbReference type="GO" id="GO:0033554">
    <property type="term" value="P:cellular response to stress"/>
    <property type="evidence" value="ECO:0007669"/>
    <property type="project" value="UniProtKB-ARBA"/>
</dbReference>
<dbReference type="PROSITE" id="PS00888">
    <property type="entry name" value="CNMP_BINDING_1"/>
    <property type="match status" value="1"/>
</dbReference>
<evidence type="ECO:0000256" key="7">
    <source>
        <dbReference type="ARBA" id="ARBA00023149"/>
    </source>
</evidence>
<dbReference type="GO" id="GO:0030552">
    <property type="term" value="F:cAMP binding"/>
    <property type="evidence" value="ECO:0007669"/>
    <property type="project" value="UniProtKB-KW"/>
</dbReference>
<dbReference type="InterPro" id="IPR000595">
    <property type="entry name" value="cNMP-bd_dom"/>
</dbReference>
<dbReference type="PANTHER" id="PTHR11635:SF152">
    <property type="entry name" value="CAMP-DEPENDENT PROTEIN KINASE TYPE I REGULATORY SUBUNIT-RELATED"/>
    <property type="match status" value="1"/>
</dbReference>
<reference evidence="13" key="2">
    <citation type="submission" date="2009-11" db="EMBL/GenBank/DDBJ databases">
        <title>The Genome Sequence of Allomyces macrogynus strain ATCC 38327.</title>
        <authorList>
            <consortium name="The Broad Institute Genome Sequencing Platform"/>
            <person name="Russ C."/>
            <person name="Cuomo C."/>
            <person name="Shea T."/>
            <person name="Young S.K."/>
            <person name="Zeng Q."/>
            <person name="Koehrsen M."/>
            <person name="Haas B."/>
            <person name="Borodovsky M."/>
            <person name="Guigo R."/>
            <person name="Alvarado L."/>
            <person name="Berlin A."/>
            <person name="Borenstein D."/>
            <person name="Chen Z."/>
            <person name="Engels R."/>
            <person name="Freedman E."/>
            <person name="Gellesch M."/>
            <person name="Goldberg J."/>
            <person name="Griggs A."/>
            <person name="Gujja S."/>
            <person name="Heiman D."/>
            <person name="Hepburn T."/>
            <person name="Howarth C."/>
            <person name="Jen D."/>
            <person name="Larson L."/>
            <person name="Lewis B."/>
            <person name="Mehta T."/>
            <person name="Park D."/>
            <person name="Pearson M."/>
            <person name="Roberts A."/>
            <person name="Saif S."/>
            <person name="Shenoy N."/>
            <person name="Sisk P."/>
            <person name="Stolte C."/>
            <person name="Sykes S."/>
            <person name="Walk T."/>
            <person name="White J."/>
            <person name="Yandava C."/>
            <person name="Burger G."/>
            <person name="Gray M.W."/>
            <person name="Holland P.W.H."/>
            <person name="King N."/>
            <person name="Lang F.B.F."/>
            <person name="Roger A.J."/>
            <person name="Ruiz-Trillo I."/>
            <person name="Lander E."/>
            <person name="Nusbaum C."/>
        </authorList>
    </citation>
    <scope>NUCLEOTIDE SEQUENCE [LARGE SCALE GENOMIC DNA]</scope>
    <source>
        <strain evidence="13">ATCC 38327</strain>
    </source>
</reference>
<dbReference type="SMART" id="SM00100">
    <property type="entry name" value="cNMP"/>
    <property type="match status" value="2"/>
</dbReference>
<dbReference type="InterPro" id="IPR012198">
    <property type="entry name" value="cAMP_dep_PK_reg_su"/>
</dbReference>
<accession>A0A0L0SY94</accession>
<dbReference type="PIRSF" id="PIRSF000548">
    <property type="entry name" value="PK_regulatory"/>
    <property type="match status" value="1"/>
</dbReference>
<dbReference type="GO" id="GO:0005952">
    <property type="term" value="C:cAMP-dependent protein kinase complex"/>
    <property type="evidence" value="ECO:0007669"/>
    <property type="project" value="InterPro"/>
</dbReference>
<dbReference type="InterPro" id="IPR018490">
    <property type="entry name" value="cNMP-bd_dom_sf"/>
</dbReference>
<dbReference type="OrthoDB" id="417078at2759"/>
<feature type="compositionally biased region" description="Acidic residues" evidence="10">
    <location>
        <begin position="384"/>
        <end position="401"/>
    </location>
</feature>
<evidence type="ECO:0000256" key="4">
    <source>
        <dbReference type="ARBA" id="ARBA00022566"/>
    </source>
</evidence>
<dbReference type="GO" id="GO:0005829">
    <property type="term" value="C:cytosol"/>
    <property type="evidence" value="ECO:0007669"/>
    <property type="project" value="TreeGrafter"/>
</dbReference>
<dbReference type="OMA" id="NDYIIRQ"/>
<keyword evidence="3" id="KW-0597">Phosphoprotein</keyword>
<evidence type="ECO:0000313" key="13">
    <source>
        <dbReference type="Proteomes" id="UP000054350"/>
    </source>
</evidence>
<dbReference type="PROSITE" id="PS00889">
    <property type="entry name" value="CNMP_BINDING_2"/>
    <property type="match status" value="1"/>
</dbReference>
<dbReference type="VEuPathDB" id="FungiDB:AMAG_11856"/>
<dbReference type="STRING" id="578462.A0A0L0SY94"/>
<feature type="region of interest" description="Disordered" evidence="10">
    <location>
        <begin position="1"/>
        <end position="90"/>
    </location>
</feature>
<dbReference type="PRINTS" id="PR00103">
    <property type="entry name" value="CAMPKINASE"/>
</dbReference>
<dbReference type="Pfam" id="PF00027">
    <property type="entry name" value="cNMP_binding"/>
    <property type="match status" value="2"/>
</dbReference>
<reference evidence="12 13" key="1">
    <citation type="submission" date="2009-11" db="EMBL/GenBank/DDBJ databases">
        <title>Annotation of Allomyces macrogynus ATCC 38327.</title>
        <authorList>
            <consortium name="The Broad Institute Genome Sequencing Platform"/>
            <person name="Russ C."/>
            <person name="Cuomo C."/>
            <person name="Burger G."/>
            <person name="Gray M.W."/>
            <person name="Holland P.W.H."/>
            <person name="King N."/>
            <person name="Lang F.B.F."/>
            <person name="Roger A.J."/>
            <person name="Ruiz-Trillo I."/>
            <person name="Young S.K."/>
            <person name="Zeng Q."/>
            <person name="Gargeya S."/>
            <person name="Fitzgerald M."/>
            <person name="Haas B."/>
            <person name="Abouelleil A."/>
            <person name="Alvarado L."/>
            <person name="Arachchi H.M."/>
            <person name="Berlin A."/>
            <person name="Chapman S.B."/>
            <person name="Gearin G."/>
            <person name="Goldberg J."/>
            <person name="Griggs A."/>
            <person name="Gujja S."/>
            <person name="Hansen M."/>
            <person name="Heiman D."/>
            <person name="Howarth C."/>
            <person name="Larimer J."/>
            <person name="Lui A."/>
            <person name="MacDonald P.J.P."/>
            <person name="McCowen C."/>
            <person name="Montmayeur A."/>
            <person name="Murphy C."/>
            <person name="Neiman D."/>
            <person name="Pearson M."/>
            <person name="Priest M."/>
            <person name="Roberts A."/>
            <person name="Saif S."/>
            <person name="Shea T."/>
            <person name="Sisk P."/>
            <person name="Stolte C."/>
            <person name="Sykes S."/>
            <person name="Wortman J."/>
            <person name="Nusbaum C."/>
            <person name="Birren B."/>
        </authorList>
    </citation>
    <scope>NUCLEOTIDE SEQUENCE [LARGE SCALE GENOMIC DNA]</scope>
    <source>
        <strain evidence="12 13">ATCC 38327</strain>
    </source>
</reference>
<dbReference type="InterPro" id="IPR018488">
    <property type="entry name" value="cNMP-bd_CS"/>
</dbReference>
<dbReference type="PROSITE" id="PS50042">
    <property type="entry name" value="CNMP_BINDING_3"/>
    <property type="match status" value="2"/>
</dbReference>
<evidence type="ECO:0000256" key="6">
    <source>
        <dbReference type="ARBA" id="ARBA00022741"/>
    </source>
</evidence>
<sequence>MSDLGDPHGYDFGTGAAPSTMSEYDRESYQYSTDDDFSDDDDTHDGDHSTSDFEAESDDGNDDVPPMRVSPPLASVRARRTSVSAESMAPTAHDVHVEKVVIPKTDEQRERIQTAVQTNFLFRHLDDEQYADVIDAMAEVPVAEGETIIQQGGVGDFFYIVETGTLDVFVTRAGDDEEPTKVADYGPGGSFGELALMYNAPRAATVTATSDCVLWALDRMTFRRILLDHTARKRRMYETFLEEVPLLSSLEPYERHKIADALESVTFNDGDTVVRQGDPGDKFYLIESGEADVVKVDDHGDEHHMKPLHKGCYFGELALLSDKPRVASIIARGKLKCACMGKKAFNRLLGPVTAIMARHTQEYERYPGEEELSVTNDEGSTAAGEEEAEGEAEEAPAPEDE</sequence>
<feature type="binding site" evidence="9">
    <location>
        <position position="316"/>
    </location>
    <ligand>
        <name>3',5'-cyclic AMP</name>
        <dbReference type="ChEBI" id="CHEBI:58165"/>
        <label>2</label>
    </ligand>
</feature>
<dbReference type="Proteomes" id="UP000054350">
    <property type="component" value="Unassembled WGS sequence"/>
</dbReference>
<evidence type="ECO:0000256" key="8">
    <source>
        <dbReference type="PIRNR" id="PIRNR000548"/>
    </source>
</evidence>
<keyword evidence="5" id="KW-0677">Repeat</keyword>
<dbReference type="FunFam" id="2.60.120.10:FF:000006">
    <property type="entry name" value="cAMP-dependent protein kinase type I-alpha regulatory subunit"/>
    <property type="match status" value="1"/>
</dbReference>
<dbReference type="InterPro" id="IPR014710">
    <property type="entry name" value="RmlC-like_jellyroll"/>
</dbReference>
<dbReference type="CDD" id="cd00038">
    <property type="entry name" value="CAP_ED"/>
    <property type="match status" value="2"/>
</dbReference>
<evidence type="ECO:0000256" key="5">
    <source>
        <dbReference type="ARBA" id="ARBA00022737"/>
    </source>
</evidence>
<dbReference type="Gene3D" id="2.60.120.10">
    <property type="entry name" value="Jelly Rolls"/>
    <property type="match status" value="2"/>
</dbReference>
<feature type="domain" description="Cyclic nucleotide-binding" evidence="11">
    <location>
        <begin position="121"/>
        <end position="243"/>
    </location>
</feature>
<keyword evidence="6 8" id="KW-0547">Nucleotide-binding</keyword>
<keyword evidence="4 8" id="KW-0116">cAMP-binding</keyword>
<evidence type="ECO:0000256" key="1">
    <source>
        <dbReference type="ARBA" id="ARBA00005753"/>
    </source>
</evidence>
<feature type="compositionally biased region" description="Acidic residues" evidence="10">
    <location>
        <begin position="33"/>
        <end position="44"/>
    </location>
</feature>
<gene>
    <name evidence="12" type="ORF">AMAG_11856</name>
</gene>
<comment type="subunit">
    <text evidence="8">Tetramer, composed of 2 regulatory (R) and 2 catalytic (C) subunits. In the presence of cAMP it dissociates into 2 active monomeric C subunits and an R dimer.</text>
</comment>
<dbReference type="FunFam" id="2.60.120.10:FF:000039">
    <property type="entry name" value="cAMP-dependent protein kinase regulatory subunit"/>
    <property type="match status" value="1"/>
</dbReference>
<evidence type="ECO:0000256" key="9">
    <source>
        <dbReference type="PIRSR" id="PIRSR000548-1"/>
    </source>
</evidence>
<organism evidence="12 13">
    <name type="scientific">Allomyces macrogynus (strain ATCC 38327)</name>
    <name type="common">Allomyces javanicus var. macrogynus</name>
    <dbReference type="NCBI Taxonomy" id="578462"/>
    <lineage>
        <taxon>Eukaryota</taxon>
        <taxon>Fungi</taxon>
        <taxon>Fungi incertae sedis</taxon>
        <taxon>Blastocladiomycota</taxon>
        <taxon>Blastocladiomycetes</taxon>
        <taxon>Blastocladiales</taxon>
        <taxon>Blastocladiaceae</taxon>
        <taxon>Allomyces</taxon>
    </lineage>
</organism>
<dbReference type="PANTHER" id="PTHR11635">
    <property type="entry name" value="CAMP-DEPENDENT PROTEIN KINASE REGULATORY CHAIN"/>
    <property type="match status" value="1"/>
</dbReference>
<dbReference type="SUPFAM" id="SSF51206">
    <property type="entry name" value="cAMP-binding domain-like"/>
    <property type="match status" value="2"/>
</dbReference>
<dbReference type="AlphaFoldDB" id="A0A0L0SY94"/>
<feature type="region of interest" description="Disordered" evidence="10">
    <location>
        <begin position="364"/>
        <end position="401"/>
    </location>
</feature>
<evidence type="ECO:0000313" key="12">
    <source>
        <dbReference type="EMBL" id="KNE67390.1"/>
    </source>
</evidence>
<keyword evidence="13" id="KW-1185">Reference proteome</keyword>
<proteinExistence type="inferred from homology"/>
<feature type="binding site" evidence="9">
    <location>
        <position position="202"/>
    </location>
    <ligand>
        <name>3',5'-cyclic AMP</name>
        <dbReference type="ChEBI" id="CHEBI:58165"/>
        <label>1</label>
    </ligand>
</feature>
<dbReference type="GO" id="GO:0034236">
    <property type="term" value="F:protein kinase A catalytic subunit binding"/>
    <property type="evidence" value="ECO:0007669"/>
    <property type="project" value="TreeGrafter"/>
</dbReference>
<evidence type="ECO:0000256" key="3">
    <source>
        <dbReference type="ARBA" id="ARBA00022553"/>
    </source>
</evidence>
<dbReference type="InterPro" id="IPR050503">
    <property type="entry name" value="cAMP-dep_PK_reg_su-like"/>
</dbReference>
<dbReference type="eggNOG" id="KOG1113">
    <property type="taxonomic scope" value="Eukaryota"/>
</dbReference>
<feature type="compositionally biased region" description="Acidic residues" evidence="10">
    <location>
        <begin position="53"/>
        <end position="62"/>
    </location>
</feature>
<feature type="domain" description="Cyclic nucleotide-binding" evidence="11">
    <location>
        <begin position="246"/>
        <end position="366"/>
    </location>
</feature>
<protein>
    <recommendedName>
        <fullName evidence="2 8">cAMP-dependent protein kinase regulatory subunit</fullName>
    </recommendedName>
</protein>